<dbReference type="InterPro" id="IPR052374">
    <property type="entry name" value="SERAC1"/>
</dbReference>
<evidence type="ECO:0000313" key="9">
    <source>
        <dbReference type="Proteomes" id="UP001497512"/>
    </source>
</evidence>
<evidence type="ECO:0000256" key="1">
    <source>
        <dbReference type="ARBA" id="ARBA00004173"/>
    </source>
</evidence>
<dbReference type="Proteomes" id="UP001497512">
    <property type="component" value="Chromosome 7"/>
</dbReference>
<protein>
    <recommendedName>
        <fullName evidence="7">DUF676 domain-containing protein</fullName>
    </recommendedName>
</protein>
<keyword evidence="5" id="KW-0496">Mitochondrion</keyword>
<sequence length="300" mass="33953">MGNRIAASTRVVEPFTPQQLWPPTKGMYAITKATVTIILFHGLQMSDAMDAWKTTWTNDSNVCWPQEWLPEDLGKERVRVLSMSYDSTATRWVKKQGNTERVQDIGSELLESFVTTKEWQLDVDQKIVLIGHSFGGLVIKSLVVKAHQAAQRLPANRLDSSKKEMCTNFLANIEGIFFYGVPHTGSLIAKYVENLNKVFPFQLAGIVKNLVPFQNDMEQLSVDFENAIDPERVMLYAFAEELEYKKVWVVPPASAIQLTGHNNVSLHANHVQICKPRSKGSLGYSKLREKIKFIRGEDLI</sequence>
<keyword evidence="4" id="KW-0256">Endoplasmic reticulum</keyword>
<evidence type="ECO:0000259" key="7">
    <source>
        <dbReference type="Pfam" id="PF05057"/>
    </source>
</evidence>
<reference evidence="8" key="1">
    <citation type="submission" date="2024-02" db="EMBL/GenBank/DDBJ databases">
        <authorList>
            <consortium name="ELIXIR-Norway"/>
            <consortium name="Elixir Norway"/>
        </authorList>
    </citation>
    <scope>NUCLEOTIDE SEQUENCE</scope>
</reference>
<evidence type="ECO:0000256" key="6">
    <source>
        <dbReference type="ARBA" id="ARBA00023136"/>
    </source>
</evidence>
<dbReference type="EMBL" id="OZ019899">
    <property type="protein sequence ID" value="CAK9231153.1"/>
    <property type="molecule type" value="Genomic_DNA"/>
</dbReference>
<evidence type="ECO:0000313" key="8">
    <source>
        <dbReference type="EMBL" id="CAK9231153.1"/>
    </source>
</evidence>
<name>A0ABP0UUR7_9BRYO</name>
<keyword evidence="9" id="KW-1185">Reference proteome</keyword>
<evidence type="ECO:0000256" key="5">
    <source>
        <dbReference type="ARBA" id="ARBA00023128"/>
    </source>
</evidence>
<organism evidence="8 9">
    <name type="scientific">Sphagnum troendelagicum</name>
    <dbReference type="NCBI Taxonomy" id="128251"/>
    <lineage>
        <taxon>Eukaryota</taxon>
        <taxon>Viridiplantae</taxon>
        <taxon>Streptophyta</taxon>
        <taxon>Embryophyta</taxon>
        <taxon>Bryophyta</taxon>
        <taxon>Sphagnophytina</taxon>
        <taxon>Sphagnopsida</taxon>
        <taxon>Sphagnales</taxon>
        <taxon>Sphagnaceae</taxon>
        <taxon>Sphagnum</taxon>
    </lineage>
</organism>
<dbReference type="PANTHER" id="PTHR48182:SF2">
    <property type="entry name" value="PROTEIN SERAC1"/>
    <property type="match status" value="1"/>
</dbReference>
<evidence type="ECO:0000256" key="2">
    <source>
        <dbReference type="ARBA" id="ARBA00004240"/>
    </source>
</evidence>
<accession>A0ABP0UUR7</accession>
<evidence type="ECO:0000256" key="3">
    <source>
        <dbReference type="ARBA" id="ARBA00004370"/>
    </source>
</evidence>
<gene>
    <name evidence="8" type="ORF">CSSPTR1EN2_LOCUS20332</name>
</gene>
<dbReference type="InterPro" id="IPR029058">
    <property type="entry name" value="AB_hydrolase_fold"/>
</dbReference>
<dbReference type="Gene3D" id="3.40.50.1820">
    <property type="entry name" value="alpha/beta hydrolase"/>
    <property type="match status" value="1"/>
</dbReference>
<comment type="subcellular location">
    <subcellularLocation>
        <location evidence="2">Endoplasmic reticulum</location>
    </subcellularLocation>
    <subcellularLocation>
        <location evidence="3">Membrane</location>
    </subcellularLocation>
    <subcellularLocation>
        <location evidence="1">Mitochondrion</location>
    </subcellularLocation>
</comment>
<feature type="domain" description="DUF676" evidence="7">
    <location>
        <begin position="37"/>
        <end position="191"/>
    </location>
</feature>
<proteinExistence type="predicted"/>
<dbReference type="SUPFAM" id="SSF53474">
    <property type="entry name" value="alpha/beta-Hydrolases"/>
    <property type="match status" value="1"/>
</dbReference>
<keyword evidence="6" id="KW-0472">Membrane</keyword>
<dbReference type="Pfam" id="PF05057">
    <property type="entry name" value="DUF676"/>
    <property type="match status" value="1"/>
</dbReference>
<dbReference type="InterPro" id="IPR007751">
    <property type="entry name" value="DUF676_lipase-like"/>
</dbReference>
<dbReference type="PANTHER" id="PTHR48182">
    <property type="entry name" value="PROTEIN SERAC1"/>
    <property type="match status" value="1"/>
</dbReference>
<evidence type="ECO:0000256" key="4">
    <source>
        <dbReference type="ARBA" id="ARBA00022824"/>
    </source>
</evidence>